<feature type="domain" description="Cupin type-2" evidence="1">
    <location>
        <begin position="40"/>
        <end position="108"/>
    </location>
</feature>
<proteinExistence type="predicted"/>
<protein>
    <recommendedName>
        <fullName evidence="1">Cupin type-2 domain-containing protein</fullName>
    </recommendedName>
</protein>
<gene>
    <name evidence="2" type="ORF">RCO7_03762</name>
</gene>
<dbReference type="EMBL" id="FJUW01000051">
    <property type="protein sequence ID" value="CZT09686.1"/>
    <property type="molecule type" value="Genomic_DNA"/>
</dbReference>
<dbReference type="Pfam" id="PF07883">
    <property type="entry name" value="Cupin_2"/>
    <property type="match status" value="1"/>
</dbReference>
<evidence type="ECO:0000259" key="1">
    <source>
        <dbReference type="Pfam" id="PF07883"/>
    </source>
</evidence>
<comment type="caution">
    <text evidence="2">The sequence shown here is derived from an EMBL/GenBank/DDBJ whole genome shotgun (WGS) entry which is preliminary data.</text>
</comment>
<organism evidence="2 3">
    <name type="scientific">Rhynchosporium graminicola</name>
    <dbReference type="NCBI Taxonomy" id="2792576"/>
    <lineage>
        <taxon>Eukaryota</taxon>
        <taxon>Fungi</taxon>
        <taxon>Dikarya</taxon>
        <taxon>Ascomycota</taxon>
        <taxon>Pezizomycotina</taxon>
        <taxon>Leotiomycetes</taxon>
        <taxon>Helotiales</taxon>
        <taxon>Ploettnerulaceae</taxon>
        <taxon>Rhynchosporium</taxon>
    </lineage>
</organism>
<keyword evidence="3" id="KW-1185">Reference proteome</keyword>
<evidence type="ECO:0000313" key="3">
    <source>
        <dbReference type="Proteomes" id="UP000178129"/>
    </source>
</evidence>
<dbReference type="AlphaFoldDB" id="A0A1E1LGQ1"/>
<name>A0A1E1LGQ1_9HELO</name>
<sequence length="130" mass="13873">MPSQVHVTKSTELDIATGQTDGMVRKGAIVKKSDKVCASVMTASPHTSSAIHHHGEQDTIVYAASGHGAIISDNGKTRQELAPGDFALIPAWTEHQEVNDGEEEVTWIITRSGSEPVVVNLKGWGEGTKD</sequence>
<dbReference type="InterPro" id="IPR014710">
    <property type="entry name" value="RmlC-like_jellyroll"/>
</dbReference>
<dbReference type="InterPro" id="IPR013096">
    <property type="entry name" value="Cupin_2"/>
</dbReference>
<dbReference type="Gene3D" id="2.60.120.10">
    <property type="entry name" value="Jelly Rolls"/>
    <property type="match status" value="1"/>
</dbReference>
<evidence type="ECO:0000313" key="2">
    <source>
        <dbReference type="EMBL" id="CZT09686.1"/>
    </source>
</evidence>
<dbReference type="InterPro" id="IPR011051">
    <property type="entry name" value="RmlC_Cupin_sf"/>
</dbReference>
<dbReference type="SUPFAM" id="SSF51182">
    <property type="entry name" value="RmlC-like cupins"/>
    <property type="match status" value="1"/>
</dbReference>
<dbReference type="InParanoid" id="A0A1E1LGQ1"/>
<dbReference type="Proteomes" id="UP000178129">
    <property type="component" value="Unassembled WGS sequence"/>
</dbReference>
<accession>A0A1E1LGQ1</accession>
<reference evidence="3" key="1">
    <citation type="submission" date="2016-03" db="EMBL/GenBank/DDBJ databases">
        <authorList>
            <person name="Ploux O."/>
        </authorList>
    </citation>
    <scope>NUCLEOTIDE SEQUENCE [LARGE SCALE GENOMIC DNA]</scope>
    <source>
        <strain evidence="3">UK7</strain>
    </source>
</reference>